<name>A0A310SN65_9HYME</name>
<dbReference type="EMBL" id="KQ762788">
    <property type="protein sequence ID" value="OAD55523.1"/>
    <property type="molecule type" value="Genomic_DNA"/>
</dbReference>
<protein>
    <submittedName>
        <fullName evidence="2">Uncharacterized protein</fullName>
    </submittedName>
</protein>
<feature type="region of interest" description="Disordered" evidence="1">
    <location>
        <begin position="60"/>
        <end position="83"/>
    </location>
</feature>
<sequence length="118" mass="13410">MVTRVLSSGLRICMPKDAAGYLGKQIARRLDVSPKRAYHTLQGKNRLDTDVRTGNSVAIKNTEHHSPSEEHEEEPRAGNSNHEYRVFRMPITSKTTWNARQYEQVADQEYELGGLVTL</sequence>
<reference evidence="2 3" key="1">
    <citation type="submission" date="2015-07" db="EMBL/GenBank/DDBJ databases">
        <title>The genome of Eufriesea mexicana.</title>
        <authorList>
            <person name="Pan H."/>
            <person name="Kapheim K."/>
        </authorList>
    </citation>
    <scope>NUCLEOTIDE SEQUENCE [LARGE SCALE GENOMIC DNA]</scope>
    <source>
        <strain evidence="2">0111107269</strain>
        <tissue evidence="2">Whole body</tissue>
    </source>
</reference>
<evidence type="ECO:0000313" key="2">
    <source>
        <dbReference type="EMBL" id="OAD55523.1"/>
    </source>
</evidence>
<accession>A0A310SN65</accession>
<gene>
    <name evidence="2" type="ORF">WN48_04777</name>
</gene>
<feature type="compositionally biased region" description="Basic and acidic residues" evidence="1">
    <location>
        <begin position="61"/>
        <end position="83"/>
    </location>
</feature>
<dbReference type="AlphaFoldDB" id="A0A310SN65"/>
<evidence type="ECO:0000313" key="3">
    <source>
        <dbReference type="Proteomes" id="UP000250275"/>
    </source>
</evidence>
<evidence type="ECO:0000256" key="1">
    <source>
        <dbReference type="SAM" id="MobiDB-lite"/>
    </source>
</evidence>
<organism evidence="2 3">
    <name type="scientific">Eufriesea mexicana</name>
    <dbReference type="NCBI Taxonomy" id="516756"/>
    <lineage>
        <taxon>Eukaryota</taxon>
        <taxon>Metazoa</taxon>
        <taxon>Ecdysozoa</taxon>
        <taxon>Arthropoda</taxon>
        <taxon>Hexapoda</taxon>
        <taxon>Insecta</taxon>
        <taxon>Pterygota</taxon>
        <taxon>Neoptera</taxon>
        <taxon>Endopterygota</taxon>
        <taxon>Hymenoptera</taxon>
        <taxon>Apocrita</taxon>
        <taxon>Aculeata</taxon>
        <taxon>Apoidea</taxon>
        <taxon>Anthophila</taxon>
        <taxon>Apidae</taxon>
        <taxon>Eufriesea</taxon>
    </lineage>
</organism>
<keyword evidence="3" id="KW-1185">Reference proteome</keyword>
<dbReference type="Proteomes" id="UP000250275">
    <property type="component" value="Unassembled WGS sequence"/>
</dbReference>
<proteinExistence type="predicted"/>